<sequence>MNSRFARLTRIHFFMPLAGATLMLGIAMSFTAPYLSLFGVEQAGLTPLRLGLFMTLIAASGVIASAWAGKWSDRHGHHRGLLLAALIAASLGFLLLCFVRNYLALLAIGVAFLGAGGSAMSLVFSFGRAALPIKDEAERSFALATLRTVLSMAWVFGPSVGALVLAAAGFYGLFLFAAGCFAACGAIVWRMRESPAGDPHSAPTHYAGDPASSLEVTTVTEPAEPEHAAQAPSPSPARAPSHAPGTQRQIWRSVVALTLIGLAANATMIVLPLYVVHGLKGTRLDVSIMLGLGAFLEIPMMLALGARGSTLNKLNWLAACAGVHVVYFVAVAAAGTVHVLIPMQAFNAFVVAVTSCLGMTYMQDLMPRSPGAATALFFNASRVGSILSGVLSGALVAGLGYRGTFLVCGALALGALILFADPPWKRMARRARDAWDEWRHPGY</sequence>
<dbReference type="CDD" id="cd17471">
    <property type="entry name" value="MFS_Set"/>
    <property type="match status" value="1"/>
</dbReference>
<feature type="transmembrane region" description="Helical" evidence="10">
    <location>
        <begin position="345"/>
        <end position="362"/>
    </location>
</feature>
<keyword evidence="3" id="KW-0813">Transport</keyword>
<evidence type="ECO:0000256" key="10">
    <source>
        <dbReference type="SAM" id="Phobius"/>
    </source>
</evidence>
<protein>
    <submittedName>
        <fullName evidence="12">Sugar efflux transporter</fullName>
    </submittedName>
</protein>
<keyword evidence="5" id="KW-0762">Sugar transport</keyword>
<evidence type="ECO:0000259" key="11">
    <source>
        <dbReference type="PROSITE" id="PS50850"/>
    </source>
</evidence>
<feature type="transmembrane region" description="Helical" evidence="10">
    <location>
        <begin position="48"/>
        <end position="68"/>
    </location>
</feature>
<feature type="domain" description="Major facilitator superfamily (MFS) profile" evidence="11">
    <location>
        <begin position="13"/>
        <end position="427"/>
    </location>
</feature>
<comment type="caution">
    <text evidence="12">The sequence shown here is derived from an EMBL/GenBank/DDBJ whole genome shotgun (WGS) entry which is preliminary data.</text>
</comment>
<keyword evidence="4" id="KW-1003">Cell membrane</keyword>
<feature type="region of interest" description="Disordered" evidence="9">
    <location>
        <begin position="214"/>
        <end position="244"/>
    </location>
</feature>
<feature type="compositionally biased region" description="Low complexity" evidence="9">
    <location>
        <begin position="215"/>
        <end position="244"/>
    </location>
</feature>
<evidence type="ECO:0000256" key="3">
    <source>
        <dbReference type="ARBA" id="ARBA00022448"/>
    </source>
</evidence>
<dbReference type="Pfam" id="PF07690">
    <property type="entry name" value="MFS_1"/>
    <property type="match status" value="1"/>
</dbReference>
<evidence type="ECO:0000256" key="8">
    <source>
        <dbReference type="ARBA" id="ARBA00023136"/>
    </source>
</evidence>
<evidence type="ECO:0000256" key="6">
    <source>
        <dbReference type="ARBA" id="ARBA00022692"/>
    </source>
</evidence>
<evidence type="ECO:0000313" key="13">
    <source>
        <dbReference type="Proteomes" id="UP001386437"/>
    </source>
</evidence>
<dbReference type="InterPro" id="IPR020846">
    <property type="entry name" value="MFS_dom"/>
</dbReference>
<dbReference type="RefSeq" id="WP_336599869.1">
    <property type="nucleotide sequence ID" value="NZ_JACFYJ010000040.1"/>
</dbReference>
<organism evidence="12 13">
    <name type="scientific">Paraburkholderia bengalensis</name>
    <dbReference type="NCBI Taxonomy" id="2747562"/>
    <lineage>
        <taxon>Bacteria</taxon>
        <taxon>Pseudomonadati</taxon>
        <taxon>Pseudomonadota</taxon>
        <taxon>Betaproteobacteria</taxon>
        <taxon>Burkholderiales</taxon>
        <taxon>Burkholderiaceae</taxon>
        <taxon>Paraburkholderia</taxon>
    </lineage>
</organism>
<keyword evidence="6 10" id="KW-0812">Transmembrane</keyword>
<evidence type="ECO:0000256" key="2">
    <source>
        <dbReference type="ARBA" id="ARBA00006523"/>
    </source>
</evidence>
<comment type="subcellular location">
    <subcellularLocation>
        <location evidence="1">Cell membrane</location>
        <topology evidence="1">Multi-pass membrane protein</topology>
    </subcellularLocation>
</comment>
<evidence type="ECO:0000313" key="12">
    <source>
        <dbReference type="EMBL" id="MEI5999876.1"/>
    </source>
</evidence>
<dbReference type="Gene3D" id="1.20.1250.20">
    <property type="entry name" value="MFS general substrate transporter like domains"/>
    <property type="match status" value="1"/>
</dbReference>
<feature type="transmembrane region" description="Helical" evidence="10">
    <location>
        <begin position="12"/>
        <end position="36"/>
    </location>
</feature>
<feature type="transmembrane region" description="Helical" evidence="10">
    <location>
        <begin position="102"/>
        <end position="127"/>
    </location>
</feature>
<keyword evidence="8 10" id="KW-0472">Membrane</keyword>
<keyword evidence="13" id="KW-1185">Reference proteome</keyword>
<dbReference type="Proteomes" id="UP001386437">
    <property type="component" value="Unassembled WGS sequence"/>
</dbReference>
<evidence type="ECO:0000256" key="7">
    <source>
        <dbReference type="ARBA" id="ARBA00022989"/>
    </source>
</evidence>
<feature type="transmembrane region" description="Helical" evidence="10">
    <location>
        <begin position="374"/>
        <end position="397"/>
    </location>
</feature>
<accession>A0ABU8IWH5</accession>
<proteinExistence type="inferred from homology"/>
<evidence type="ECO:0000256" key="1">
    <source>
        <dbReference type="ARBA" id="ARBA00004651"/>
    </source>
</evidence>
<dbReference type="PANTHER" id="PTHR23535:SF2">
    <property type="entry name" value="SUGAR EFFLUX TRANSPORTER A-RELATED"/>
    <property type="match status" value="1"/>
</dbReference>
<feature type="transmembrane region" description="Helical" evidence="10">
    <location>
        <begin position="254"/>
        <end position="274"/>
    </location>
</feature>
<feature type="transmembrane region" description="Helical" evidence="10">
    <location>
        <begin position="403"/>
        <end position="420"/>
    </location>
</feature>
<evidence type="ECO:0000256" key="4">
    <source>
        <dbReference type="ARBA" id="ARBA00022475"/>
    </source>
</evidence>
<keyword evidence="7 10" id="KW-1133">Transmembrane helix</keyword>
<reference evidence="12 13" key="1">
    <citation type="journal article" date="2022" name="Arch. Microbiol.">
        <title>Paraburkholderia bengalensis sp. nov. isolated from roots of Oryza sativa, IR64.</title>
        <authorList>
            <person name="Nag P."/>
            <person name="Mondal N."/>
            <person name="Sarkar J."/>
            <person name="Das S."/>
        </authorList>
    </citation>
    <scope>NUCLEOTIDE SEQUENCE [LARGE SCALE GENOMIC DNA]</scope>
    <source>
        <strain evidence="12 13">IR64_4_BI</strain>
    </source>
</reference>
<dbReference type="InterPro" id="IPR036259">
    <property type="entry name" value="MFS_trans_sf"/>
</dbReference>
<feature type="transmembrane region" description="Helical" evidence="10">
    <location>
        <begin position="316"/>
        <end position="339"/>
    </location>
</feature>
<dbReference type="EMBL" id="JACFYJ010000040">
    <property type="protein sequence ID" value="MEI5999876.1"/>
    <property type="molecule type" value="Genomic_DNA"/>
</dbReference>
<evidence type="ECO:0000256" key="9">
    <source>
        <dbReference type="SAM" id="MobiDB-lite"/>
    </source>
</evidence>
<comment type="similarity">
    <text evidence="2">Belongs to the major facilitator superfamily. Set transporter family.</text>
</comment>
<feature type="transmembrane region" description="Helical" evidence="10">
    <location>
        <begin position="80"/>
        <end position="96"/>
    </location>
</feature>
<name>A0ABU8IWH5_9BURK</name>
<dbReference type="SUPFAM" id="SSF103473">
    <property type="entry name" value="MFS general substrate transporter"/>
    <property type="match status" value="1"/>
</dbReference>
<dbReference type="InterPro" id="IPR011701">
    <property type="entry name" value="MFS"/>
</dbReference>
<evidence type="ECO:0000256" key="5">
    <source>
        <dbReference type="ARBA" id="ARBA00022597"/>
    </source>
</evidence>
<dbReference type="PROSITE" id="PS50850">
    <property type="entry name" value="MFS"/>
    <property type="match status" value="1"/>
</dbReference>
<dbReference type="PANTHER" id="PTHR23535">
    <property type="entry name" value="SUGAR EFFLUX TRANSPORTER A-RELATED"/>
    <property type="match status" value="1"/>
</dbReference>
<gene>
    <name evidence="12" type="ORF">H3V53_22510</name>
</gene>
<feature type="transmembrane region" description="Helical" evidence="10">
    <location>
        <begin position="139"/>
        <end position="157"/>
    </location>
</feature>
<feature type="transmembrane region" description="Helical" evidence="10">
    <location>
        <begin position="286"/>
        <end position="304"/>
    </location>
</feature>
<feature type="transmembrane region" description="Helical" evidence="10">
    <location>
        <begin position="163"/>
        <end position="189"/>
    </location>
</feature>